<dbReference type="RefSeq" id="WP_185257493.1">
    <property type="nucleotide sequence ID" value="NZ_AP023368.1"/>
</dbReference>
<evidence type="ECO:0000313" key="2">
    <source>
        <dbReference type="Proteomes" id="UP000515703"/>
    </source>
</evidence>
<dbReference type="KEGG" id="acht:bsdcttw_00670"/>
<reference evidence="1 2" key="1">
    <citation type="submission" date="2020-08" db="EMBL/GenBank/DDBJ databases">
        <title>Draft genome sequencing of an Anaerocolumna strain isolated from anoxic soil subjected to BSD treatment.</title>
        <authorList>
            <person name="Uek A."/>
            <person name="Tonouchi A."/>
        </authorList>
    </citation>
    <scope>NUCLEOTIDE SEQUENCE [LARGE SCALE GENOMIC DNA]</scope>
    <source>
        <strain evidence="1 2">CTTW</strain>
    </source>
</reference>
<proteinExistence type="predicted"/>
<reference evidence="1 2" key="2">
    <citation type="submission" date="2020-08" db="EMBL/GenBank/DDBJ databases">
        <authorList>
            <person name="Ueki A."/>
            <person name="Tonouchi A."/>
        </authorList>
    </citation>
    <scope>NUCLEOTIDE SEQUENCE [LARGE SCALE GENOMIC DNA]</scope>
    <source>
        <strain evidence="1 2">CTTW</strain>
    </source>
</reference>
<gene>
    <name evidence="1" type="ORF">bsdcttw_00670</name>
</gene>
<dbReference type="EMBL" id="AP023368">
    <property type="protein sequence ID" value="BCJ97026.1"/>
    <property type="molecule type" value="Genomic_DNA"/>
</dbReference>
<name>A0A7I8DL72_9FIRM</name>
<organism evidence="1 2">
    <name type="scientific">Anaerocolumna chitinilytica</name>
    <dbReference type="NCBI Taxonomy" id="1727145"/>
    <lineage>
        <taxon>Bacteria</taxon>
        <taxon>Bacillati</taxon>
        <taxon>Bacillota</taxon>
        <taxon>Clostridia</taxon>
        <taxon>Lachnospirales</taxon>
        <taxon>Lachnospiraceae</taxon>
        <taxon>Anaerocolumna</taxon>
    </lineage>
</organism>
<sequence>MFRLWAKIFKENRMISDLVIINDDPSLNRTKKVFQAVDEICYHFDLSKPLWLDSTISDFKKHDKTRFHQDNFIDPIDFDFLEIHVIEED</sequence>
<evidence type="ECO:0000313" key="1">
    <source>
        <dbReference type="EMBL" id="BCJ97026.1"/>
    </source>
</evidence>
<protein>
    <submittedName>
        <fullName evidence="1">Uncharacterized protein</fullName>
    </submittedName>
</protein>
<dbReference type="Proteomes" id="UP000515703">
    <property type="component" value="Chromosome"/>
</dbReference>
<accession>A0A7I8DL72</accession>
<keyword evidence="2" id="KW-1185">Reference proteome</keyword>
<dbReference type="AlphaFoldDB" id="A0A7I8DL72"/>